<accession>A0ABD5M8J9</accession>
<dbReference type="AlphaFoldDB" id="A0ABD5M8J9"/>
<dbReference type="SUPFAM" id="SSF160387">
    <property type="entry name" value="NosL/MerB-like"/>
    <property type="match status" value="1"/>
</dbReference>
<evidence type="ECO:0000313" key="3">
    <source>
        <dbReference type="Proteomes" id="UP001570511"/>
    </source>
</evidence>
<evidence type="ECO:0000256" key="1">
    <source>
        <dbReference type="SAM" id="MobiDB-lite"/>
    </source>
</evidence>
<feature type="region of interest" description="Disordered" evidence="1">
    <location>
        <begin position="195"/>
        <end position="219"/>
    </location>
</feature>
<keyword evidence="2" id="KW-0456">Lyase</keyword>
<dbReference type="InterPro" id="IPR004927">
    <property type="entry name" value="MerB"/>
</dbReference>
<dbReference type="Gene3D" id="3.30.450.410">
    <property type="match status" value="1"/>
</dbReference>
<protein>
    <submittedName>
        <fullName evidence="2">Organomercurial lyase</fullName>
        <ecNumber evidence="2">4.99.1.2</ecNumber>
    </submittedName>
</protein>
<reference evidence="2 3" key="1">
    <citation type="submission" date="2024-08" db="EMBL/GenBank/DDBJ databases">
        <title>Halobellus sp. MBLA0158 whole genome sequence.</title>
        <authorList>
            <person name="Hwang C.Y."/>
            <person name="Cho E.-S."/>
            <person name="Seo M.-J."/>
        </authorList>
    </citation>
    <scope>NUCLEOTIDE SEQUENCE [LARGE SCALE GENOMIC DNA]</scope>
    <source>
        <strain evidence="2 3">MBLA0158</strain>
    </source>
</reference>
<proteinExistence type="predicted"/>
<dbReference type="Proteomes" id="UP001570511">
    <property type="component" value="Unassembled WGS sequence"/>
</dbReference>
<dbReference type="RefSeq" id="WP_372387187.1">
    <property type="nucleotide sequence ID" value="NZ_JBGNYA010000001.1"/>
</dbReference>
<dbReference type="InterPro" id="IPR053717">
    <property type="entry name" value="MerB_lyase_sf"/>
</dbReference>
<dbReference type="GO" id="GO:0018836">
    <property type="term" value="F:alkylmercury lyase activity"/>
    <property type="evidence" value="ECO:0007669"/>
    <property type="project" value="UniProtKB-EC"/>
</dbReference>
<dbReference type="EMBL" id="JBGNYA010000001">
    <property type="protein sequence ID" value="MFA1609999.1"/>
    <property type="molecule type" value="Genomic_DNA"/>
</dbReference>
<organism evidence="2 3">
    <name type="scientific">Halobellus rubicundus</name>
    <dbReference type="NCBI Taxonomy" id="2996466"/>
    <lineage>
        <taxon>Archaea</taxon>
        <taxon>Methanobacteriati</taxon>
        <taxon>Methanobacteriota</taxon>
        <taxon>Stenosarchaea group</taxon>
        <taxon>Halobacteria</taxon>
        <taxon>Halobacteriales</taxon>
        <taxon>Haloferacaceae</taxon>
        <taxon>Halobellus</taxon>
    </lineage>
</organism>
<name>A0ABD5M8J9_9EURY</name>
<gene>
    <name evidence="2" type="primary">merB</name>
    <name evidence="2" type="ORF">OS889_03135</name>
</gene>
<feature type="compositionally biased region" description="Basic and acidic residues" evidence="1">
    <location>
        <begin position="195"/>
        <end position="208"/>
    </location>
</feature>
<dbReference type="EC" id="4.99.1.2" evidence="2"/>
<comment type="caution">
    <text evidence="2">The sequence shown here is derived from an EMBL/GenBank/DDBJ whole genome shotgun (WGS) entry which is preliminary data.</text>
</comment>
<dbReference type="Pfam" id="PF03243">
    <property type="entry name" value="MerB"/>
    <property type="match status" value="1"/>
</dbReference>
<evidence type="ECO:0000313" key="2">
    <source>
        <dbReference type="EMBL" id="MFA1609999.1"/>
    </source>
</evidence>
<keyword evidence="3" id="KW-1185">Reference proteome</keyword>
<sequence>MSDERATDDASIELDQPVRRHAADAFGFDAEPETFGDLWGRMMATFADALGRPARATDLCTTDASPHRAVAGGESQSFRCVTDAFIYAGLRGGDVTVRTVSPLEGRGLSVEYDADGAVNAPDGAVLSFGVERDASPPGGPVTPERMYGRVCPHSKAFVSRDEYERWAAARPEVATQALPLDGALAALARLAGREFGGDGGREPRRGADEGCACVGEVDP</sequence>